<protein>
    <submittedName>
        <fullName evidence="2">Uncharacterized protein</fullName>
    </submittedName>
</protein>
<feature type="region of interest" description="Disordered" evidence="1">
    <location>
        <begin position="82"/>
        <end position="102"/>
    </location>
</feature>
<reference evidence="2" key="1">
    <citation type="submission" date="2020-08" db="EMBL/GenBank/DDBJ databases">
        <title>Genome sequencing and assembly of the red palm weevil Rhynchophorus ferrugineus.</title>
        <authorList>
            <person name="Dias G.B."/>
            <person name="Bergman C.M."/>
            <person name="Manee M."/>
        </authorList>
    </citation>
    <scope>NUCLEOTIDE SEQUENCE</scope>
    <source>
        <strain evidence="2">AA-2017</strain>
        <tissue evidence="2">Whole larva</tissue>
    </source>
</reference>
<evidence type="ECO:0000256" key="1">
    <source>
        <dbReference type="SAM" id="MobiDB-lite"/>
    </source>
</evidence>
<dbReference type="Proteomes" id="UP000625711">
    <property type="component" value="Unassembled WGS sequence"/>
</dbReference>
<feature type="region of interest" description="Disordered" evidence="1">
    <location>
        <begin position="1"/>
        <end position="42"/>
    </location>
</feature>
<gene>
    <name evidence="2" type="ORF">GWI33_013651</name>
</gene>
<organism evidence="2 3">
    <name type="scientific">Rhynchophorus ferrugineus</name>
    <name type="common">Red palm weevil</name>
    <name type="synonym">Curculio ferrugineus</name>
    <dbReference type="NCBI Taxonomy" id="354439"/>
    <lineage>
        <taxon>Eukaryota</taxon>
        <taxon>Metazoa</taxon>
        <taxon>Ecdysozoa</taxon>
        <taxon>Arthropoda</taxon>
        <taxon>Hexapoda</taxon>
        <taxon>Insecta</taxon>
        <taxon>Pterygota</taxon>
        <taxon>Neoptera</taxon>
        <taxon>Endopterygota</taxon>
        <taxon>Coleoptera</taxon>
        <taxon>Polyphaga</taxon>
        <taxon>Cucujiformia</taxon>
        <taxon>Curculionidae</taxon>
        <taxon>Dryophthorinae</taxon>
        <taxon>Rhynchophorus</taxon>
    </lineage>
</organism>
<dbReference type="AlphaFoldDB" id="A0A834I7P9"/>
<evidence type="ECO:0000313" key="3">
    <source>
        <dbReference type="Proteomes" id="UP000625711"/>
    </source>
</evidence>
<accession>A0A834I7P9</accession>
<proteinExistence type="predicted"/>
<dbReference type="EMBL" id="JAACXV010013349">
    <property type="protein sequence ID" value="KAF7273648.1"/>
    <property type="molecule type" value="Genomic_DNA"/>
</dbReference>
<sequence length="102" mass="11784">MFDFRIYRKPKGPKSTERRPGRHKHLDDVVGHSAGRKTPVNAPPLCIHIIGRRTSQDRSSWDLCPMERFKDMSTARNVFVTRPRMDGDGRPDNVDDFTTTMD</sequence>
<keyword evidence="3" id="KW-1185">Reference proteome</keyword>
<feature type="compositionally biased region" description="Basic and acidic residues" evidence="1">
    <location>
        <begin position="14"/>
        <end position="30"/>
    </location>
</feature>
<name>A0A834I7P9_RHYFE</name>
<comment type="caution">
    <text evidence="2">The sequence shown here is derived from an EMBL/GenBank/DDBJ whole genome shotgun (WGS) entry which is preliminary data.</text>
</comment>
<evidence type="ECO:0000313" key="2">
    <source>
        <dbReference type="EMBL" id="KAF7273648.1"/>
    </source>
</evidence>
<feature type="compositionally biased region" description="Basic and acidic residues" evidence="1">
    <location>
        <begin position="83"/>
        <end position="93"/>
    </location>
</feature>